<evidence type="ECO:0000256" key="3">
    <source>
        <dbReference type="ARBA" id="ARBA00022737"/>
    </source>
</evidence>
<keyword evidence="7" id="KW-0175">Coiled coil</keyword>
<dbReference type="SMART" id="SM00438">
    <property type="entry name" value="ZnF_NFX"/>
    <property type="match status" value="10"/>
</dbReference>
<dbReference type="KEGG" id="ccin:107271238"/>
<evidence type="ECO:0000313" key="12">
    <source>
        <dbReference type="RefSeq" id="XP_015602457.1"/>
    </source>
</evidence>
<dbReference type="CDD" id="cd06008">
    <property type="entry name" value="NF-X1-zinc-finger"/>
    <property type="match status" value="4"/>
</dbReference>
<sequence length="829" mass="93312">MKKFKRAQAQNQASIVRHLEANNLVESSSEEDDDGNEELLQKAVGKVLSSYQYEGGDAEKALSYLIDTFQSGGAVCLICISTVKKTDAIWNCSKCYSFMHLPCIQHWIRDSLSYKHEKGITPLWACPKCRMEYPEDEVPTHYECFCRKTRDPSYLPWSIPHSCGETCSKLLQPKCGHRCVLLCHPGPCPPCPKMVSSKCYCGKQPARPRRCNVKEWSCGSICGKKLKCTQHNCRIECHANECPPCSETILVACHCGNKTEARKCNEACWTCDKPCGNRLSCNVHVCQGVCHRPDDCGECPTERNRSCPCGKTRYMISCKQEQVPTCGDTCGKLLDCGSHYCNMRCHTEHCGQCLEVVMKTCRCGAYKKELACAKTFHCDTKCKQMRLCGRHPCNKKCCDCLIKNNFNACEKICDRTLNCRKHKCAAPCHSGPCYPCPRTDVIQCRCGKSKITVPCGTAKKIKPPNCNKLCKIPPICHHPKRESHKCHQGACPPCRKVCGLTHKKCGHTCPAICHAKVWVKIKVNGVNSQPAGPWERPQEKMQLKTLLCPPCEVSVMVTCLGGHETKPWPCHMAGPTSCLRPCGQLLTCTNHHCEQLCHKLRSSGDSGEDADCEDCERECAFPRPKGCNHPCKKRCHPAPCDDCKQLVKVSCHCGINSLYKRCFELTSATPEQKNEMLKCGNQCPRIYPCGHRCIDNCHPGECQGASGCNKKVKLHCKCKRIKKDFSCALVRINKAFVDCDNVCQEKKEERRRAHELEMEKKRKEDEIKNQKEIEQFERKFIKSKRKGKDKVPMEVLKKNASGRMWTNIFQIVTVIILVAGLTIYATITD</sequence>
<keyword evidence="10" id="KW-1185">Reference proteome</keyword>
<keyword evidence="2" id="KW-0479">Metal-binding</keyword>
<feature type="transmembrane region" description="Helical" evidence="8">
    <location>
        <begin position="807"/>
        <end position="827"/>
    </location>
</feature>
<dbReference type="GO" id="GO:0000977">
    <property type="term" value="F:RNA polymerase II transcription regulatory region sequence-specific DNA binding"/>
    <property type="evidence" value="ECO:0007669"/>
    <property type="project" value="TreeGrafter"/>
</dbReference>
<dbReference type="GeneID" id="107271238"/>
<dbReference type="PROSITE" id="PS50016">
    <property type="entry name" value="ZF_PHD_2"/>
    <property type="match status" value="1"/>
</dbReference>
<keyword evidence="4 6" id="KW-0863">Zinc-finger</keyword>
<evidence type="ECO:0000313" key="10">
    <source>
        <dbReference type="Proteomes" id="UP000694920"/>
    </source>
</evidence>
<dbReference type="InterPro" id="IPR000967">
    <property type="entry name" value="Znf_NFX1"/>
</dbReference>
<keyword evidence="5" id="KW-0862">Zinc</keyword>
<dbReference type="Pfam" id="PF01422">
    <property type="entry name" value="zf-NF-X1"/>
    <property type="match status" value="10"/>
</dbReference>
<evidence type="ECO:0000259" key="9">
    <source>
        <dbReference type="PROSITE" id="PS50016"/>
    </source>
</evidence>
<evidence type="ECO:0000256" key="4">
    <source>
        <dbReference type="ARBA" id="ARBA00022771"/>
    </source>
</evidence>
<dbReference type="GO" id="GO:0000981">
    <property type="term" value="F:DNA-binding transcription factor activity, RNA polymerase II-specific"/>
    <property type="evidence" value="ECO:0007669"/>
    <property type="project" value="TreeGrafter"/>
</dbReference>
<gene>
    <name evidence="11 12" type="primary">LOC107271238</name>
</gene>
<dbReference type="GO" id="GO:0008270">
    <property type="term" value="F:zinc ion binding"/>
    <property type="evidence" value="ECO:0007669"/>
    <property type="project" value="UniProtKB-KW"/>
</dbReference>
<dbReference type="RefSeq" id="XP_015602456.1">
    <property type="nucleotide sequence ID" value="XM_015746970.2"/>
</dbReference>
<dbReference type="SUPFAM" id="SSF57850">
    <property type="entry name" value="RING/U-box"/>
    <property type="match status" value="1"/>
</dbReference>
<evidence type="ECO:0000256" key="8">
    <source>
        <dbReference type="SAM" id="Phobius"/>
    </source>
</evidence>
<evidence type="ECO:0000256" key="2">
    <source>
        <dbReference type="ARBA" id="ARBA00022723"/>
    </source>
</evidence>
<keyword evidence="3" id="KW-0677">Repeat</keyword>
<dbReference type="AlphaFoldDB" id="A0AAJ7FPW6"/>
<accession>A0AAJ7FPW6</accession>
<evidence type="ECO:0000313" key="11">
    <source>
        <dbReference type="RefSeq" id="XP_015602456.1"/>
    </source>
</evidence>
<dbReference type="GO" id="GO:0005634">
    <property type="term" value="C:nucleus"/>
    <property type="evidence" value="ECO:0007669"/>
    <property type="project" value="InterPro"/>
</dbReference>
<dbReference type="PANTHER" id="PTHR12360:SF1">
    <property type="entry name" value="NF-X1-TYPE ZINC FINGER PROTEIN NFXL1"/>
    <property type="match status" value="1"/>
</dbReference>
<name>A0AAJ7FPW6_CEPCN</name>
<evidence type="ECO:0000256" key="5">
    <source>
        <dbReference type="ARBA" id="ARBA00022833"/>
    </source>
</evidence>
<reference evidence="11 12" key="1">
    <citation type="submission" date="2025-04" db="UniProtKB">
        <authorList>
            <consortium name="RefSeq"/>
        </authorList>
    </citation>
    <scope>IDENTIFICATION</scope>
</reference>
<dbReference type="RefSeq" id="XP_015602457.1">
    <property type="nucleotide sequence ID" value="XM_015746971.2"/>
</dbReference>
<keyword evidence="8" id="KW-0472">Membrane</keyword>
<dbReference type="InterPro" id="IPR019787">
    <property type="entry name" value="Znf_PHD-finger"/>
</dbReference>
<evidence type="ECO:0000256" key="1">
    <source>
        <dbReference type="ARBA" id="ARBA00007269"/>
    </source>
</evidence>
<dbReference type="InterPro" id="IPR034078">
    <property type="entry name" value="NFX1_fam"/>
</dbReference>
<keyword evidence="8" id="KW-0812">Transmembrane</keyword>
<feature type="domain" description="PHD-type" evidence="9">
    <location>
        <begin position="73"/>
        <end position="132"/>
    </location>
</feature>
<feature type="coiled-coil region" evidence="7">
    <location>
        <begin position="739"/>
        <end position="773"/>
    </location>
</feature>
<dbReference type="PANTHER" id="PTHR12360">
    <property type="entry name" value="NUCLEAR TRANSCRIPTION FACTOR, X-BOX BINDING 1 NFX1"/>
    <property type="match status" value="1"/>
</dbReference>
<dbReference type="Proteomes" id="UP000694920">
    <property type="component" value="Unplaced"/>
</dbReference>
<protein>
    <submittedName>
        <fullName evidence="11 12">NF-X1-type zinc finger protein NFXL1 isoform X1</fullName>
    </submittedName>
</protein>
<proteinExistence type="inferred from homology"/>
<evidence type="ECO:0000256" key="7">
    <source>
        <dbReference type="SAM" id="Coils"/>
    </source>
</evidence>
<comment type="similarity">
    <text evidence="1">Belongs to the NFX1 family.</text>
</comment>
<organism evidence="10 12">
    <name type="scientific">Cephus cinctus</name>
    <name type="common">Wheat stem sawfly</name>
    <dbReference type="NCBI Taxonomy" id="211228"/>
    <lineage>
        <taxon>Eukaryota</taxon>
        <taxon>Metazoa</taxon>
        <taxon>Ecdysozoa</taxon>
        <taxon>Arthropoda</taxon>
        <taxon>Hexapoda</taxon>
        <taxon>Insecta</taxon>
        <taxon>Pterygota</taxon>
        <taxon>Neoptera</taxon>
        <taxon>Endopterygota</taxon>
        <taxon>Hymenoptera</taxon>
        <taxon>Cephoidea</taxon>
        <taxon>Cephidae</taxon>
        <taxon>Cephus</taxon>
    </lineage>
</organism>
<evidence type="ECO:0000256" key="6">
    <source>
        <dbReference type="PROSITE-ProRule" id="PRU00146"/>
    </source>
</evidence>
<keyword evidence="8" id="KW-1133">Transmembrane helix</keyword>